<keyword evidence="3" id="KW-1185">Reference proteome</keyword>
<keyword evidence="1" id="KW-0472">Membrane</keyword>
<evidence type="ECO:0000313" key="3">
    <source>
        <dbReference type="Proteomes" id="UP001267426"/>
    </source>
</evidence>
<protein>
    <submittedName>
        <fullName evidence="2">DUF3667 domain-containing protein</fullName>
    </submittedName>
</protein>
<evidence type="ECO:0000256" key="1">
    <source>
        <dbReference type="SAM" id="Phobius"/>
    </source>
</evidence>
<dbReference type="RefSeq" id="WP_311664610.1">
    <property type="nucleotide sequence ID" value="NZ_JAVRHT010000032.1"/>
</dbReference>
<feature type="transmembrane region" description="Helical" evidence="1">
    <location>
        <begin position="159"/>
        <end position="179"/>
    </location>
</feature>
<feature type="transmembrane region" description="Helical" evidence="1">
    <location>
        <begin position="249"/>
        <end position="279"/>
    </location>
</feature>
<comment type="caution">
    <text evidence="2">The sequence shown here is derived from an EMBL/GenBank/DDBJ whole genome shotgun (WGS) entry which is preliminary data.</text>
</comment>
<dbReference type="InterPro" id="IPR022134">
    <property type="entry name" value="DUF3667"/>
</dbReference>
<name>A0ABU3BTL9_9BACT</name>
<evidence type="ECO:0000313" key="2">
    <source>
        <dbReference type="EMBL" id="MDT0632585.1"/>
    </source>
</evidence>
<sequence>MIDTAPPALAATAGHPVPERDVDCLQCGAGRVGAYCHACGQHESVADRLTFRSLWHDFRVRRLNLDRGLGRTLLDVVLRPGYVARAFVEGRRQTYTHPITLLFVLYAVYAVVAGLLDEPLQAVMRAQMEAQMPAGDEMTSEMDDVVSVMSEVVRVLYTYGAYFSVLVILPFAGLLRWLLGDRGRTVAEYAVFAAYVEAAVVLPSALVLTPLMALTGLSWIGMLSFVLYLVYAVWGVAQFVDDRHPGTLALAGLSMTVALVFYFGLFMVAAFSYGIYIAIQAAHAAG</sequence>
<accession>A0ABU3BTL9</accession>
<proteinExistence type="predicted"/>
<keyword evidence="1" id="KW-1133">Transmembrane helix</keyword>
<dbReference type="Proteomes" id="UP001267426">
    <property type="component" value="Unassembled WGS sequence"/>
</dbReference>
<feature type="transmembrane region" description="Helical" evidence="1">
    <location>
        <begin position="219"/>
        <end position="237"/>
    </location>
</feature>
<dbReference type="EMBL" id="JAVRHT010000032">
    <property type="protein sequence ID" value="MDT0632585.1"/>
    <property type="molecule type" value="Genomic_DNA"/>
</dbReference>
<keyword evidence="1" id="KW-0812">Transmembrane</keyword>
<organism evidence="2 3">
    <name type="scientific">Rubrivirga litoralis</name>
    <dbReference type="NCBI Taxonomy" id="3075598"/>
    <lineage>
        <taxon>Bacteria</taxon>
        <taxon>Pseudomonadati</taxon>
        <taxon>Rhodothermota</taxon>
        <taxon>Rhodothermia</taxon>
        <taxon>Rhodothermales</taxon>
        <taxon>Rubricoccaceae</taxon>
        <taxon>Rubrivirga</taxon>
    </lineage>
</organism>
<dbReference type="Pfam" id="PF12412">
    <property type="entry name" value="DUF3667"/>
    <property type="match status" value="1"/>
</dbReference>
<feature type="transmembrane region" description="Helical" evidence="1">
    <location>
        <begin position="191"/>
        <end position="213"/>
    </location>
</feature>
<feature type="transmembrane region" description="Helical" evidence="1">
    <location>
        <begin position="95"/>
        <end position="116"/>
    </location>
</feature>
<reference evidence="2 3" key="1">
    <citation type="submission" date="2023-09" db="EMBL/GenBank/DDBJ databases">
        <authorList>
            <person name="Rey-Velasco X."/>
        </authorList>
    </citation>
    <scope>NUCLEOTIDE SEQUENCE [LARGE SCALE GENOMIC DNA]</scope>
    <source>
        <strain evidence="2 3">F394</strain>
    </source>
</reference>
<gene>
    <name evidence="2" type="ORF">RM540_12565</name>
</gene>